<feature type="domain" description="IstB-like ATP-binding" evidence="1">
    <location>
        <begin position="73"/>
        <end position="267"/>
    </location>
</feature>
<dbReference type="CDD" id="cd00009">
    <property type="entry name" value="AAA"/>
    <property type="match status" value="1"/>
</dbReference>
<dbReference type="Gene3D" id="3.40.50.300">
    <property type="entry name" value="P-loop containing nucleotide triphosphate hydrolases"/>
    <property type="match status" value="1"/>
</dbReference>
<evidence type="ECO:0000313" key="3">
    <source>
        <dbReference type="Proteomes" id="UP000545507"/>
    </source>
</evidence>
<evidence type="ECO:0000313" key="2">
    <source>
        <dbReference type="EMBL" id="NWF45406.1"/>
    </source>
</evidence>
<reference evidence="2 3" key="1">
    <citation type="submission" date="2019-09" db="EMBL/GenBank/DDBJ databases">
        <title>Hydrogenophaga aromatica sp. nov., isolated from a para-xylene-degrading enrichment culture.</title>
        <authorList>
            <person name="Tancsics A."/>
            <person name="Banerjee S."/>
        </authorList>
    </citation>
    <scope>NUCLEOTIDE SEQUENCE [LARGE SCALE GENOMIC DNA]</scope>
    <source>
        <strain evidence="2 3">D2P1</strain>
    </source>
</reference>
<gene>
    <name evidence="2" type="ORF">F3K02_09120</name>
</gene>
<dbReference type="Pfam" id="PF01695">
    <property type="entry name" value="IstB_IS21"/>
    <property type="match status" value="1"/>
</dbReference>
<dbReference type="Proteomes" id="UP000545507">
    <property type="component" value="Unassembled WGS sequence"/>
</dbReference>
<dbReference type="PANTHER" id="PTHR30050">
    <property type="entry name" value="CHROMOSOMAL REPLICATION INITIATOR PROTEIN DNAA"/>
    <property type="match status" value="1"/>
</dbReference>
<evidence type="ECO:0000259" key="1">
    <source>
        <dbReference type="Pfam" id="PF01695"/>
    </source>
</evidence>
<dbReference type="AlphaFoldDB" id="A0A7Y8KXL5"/>
<dbReference type="GO" id="GO:0005524">
    <property type="term" value="F:ATP binding"/>
    <property type="evidence" value="ECO:0007669"/>
    <property type="project" value="InterPro"/>
</dbReference>
<protein>
    <submittedName>
        <fullName evidence="2">DNA replication protein DnaC</fullName>
    </submittedName>
</protein>
<sequence>MEASSDSKISGLIPVAIDPKTINCQIHGEYIATGLRLRGGREVWSQCPGCAEQEKADRLAAEQRDRNIMENMRRADVIRQSRLPVRLEPCSFANYIASTDQQKHAMQVSMDFAADFDRHMVSGETLIFAGLPGTGKGHLAAAVMNKLMPAKLPIYTTCLDLIRSVRDTWRKDSPVSETDVLSEYERVALLIVDEIGVQYGTDGEQTILFDVIDRRYRQMKPSIFITNQDRAGFTQYIGERAYDRMRQTARWVAFDWESYRPQARRSAS</sequence>
<organism evidence="2 3">
    <name type="scientific">Hydrogenophaga aromaticivorans</name>
    <dbReference type="NCBI Taxonomy" id="2610898"/>
    <lineage>
        <taxon>Bacteria</taxon>
        <taxon>Pseudomonadati</taxon>
        <taxon>Pseudomonadota</taxon>
        <taxon>Betaproteobacteria</taxon>
        <taxon>Burkholderiales</taxon>
        <taxon>Comamonadaceae</taxon>
        <taxon>Hydrogenophaga</taxon>
    </lineage>
</organism>
<keyword evidence="3" id="KW-1185">Reference proteome</keyword>
<dbReference type="EMBL" id="VYGV01000006">
    <property type="protein sequence ID" value="NWF45406.1"/>
    <property type="molecule type" value="Genomic_DNA"/>
</dbReference>
<dbReference type="SUPFAM" id="SSF52540">
    <property type="entry name" value="P-loop containing nucleoside triphosphate hydrolases"/>
    <property type="match status" value="1"/>
</dbReference>
<dbReference type="RefSeq" id="WP_177135256.1">
    <property type="nucleotide sequence ID" value="NZ_VYGV01000006.1"/>
</dbReference>
<proteinExistence type="predicted"/>
<dbReference type="InterPro" id="IPR027417">
    <property type="entry name" value="P-loop_NTPase"/>
</dbReference>
<dbReference type="GO" id="GO:0006260">
    <property type="term" value="P:DNA replication"/>
    <property type="evidence" value="ECO:0007669"/>
    <property type="project" value="TreeGrafter"/>
</dbReference>
<name>A0A7Y8KXL5_9BURK</name>
<accession>A0A7Y8KXL5</accession>
<comment type="caution">
    <text evidence="2">The sequence shown here is derived from an EMBL/GenBank/DDBJ whole genome shotgun (WGS) entry which is preliminary data.</text>
</comment>
<dbReference type="PANTHER" id="PTHR30050:SF4">
    <property type="entry name" value="ATP-BINDING PROTEIN RV3427C IN INSERTION SEQUENCE-RELATED"/>
    <property type="match status" value="1"/>
</dbReference>
<dbReference type="InterPro" id="IPR002611">
    <property type="entry name" value="IstB_ATP-bd"/>
</dbReference>